<keyword evidence="9" id="KW-1133">Transmembrane helix</keyword>
<proteinExistence type="inferred from homology"/>
<dbReference type="Pfam" id="PF00015">
    <property type="entry name" value="MCPsignal"/>
    <property type="match status" value="1"/>
</dbReference>
<dbReference type="PROSITE" id="PS50885">
    <property type="entry name" value="HAMP"/>
    <property type="match status" value="1"/>
</dbReference>
<dbReference type="CDD" id="cd06225">
    <property type="entry name" value="HAMP"/>
    <property type="match status" value="1"/>
</dbReference>
<feature type="region of interest" description="Disordered" evidence="8">
    <location>
        <begin position="1"/>
        <end position="26"/>
    </location>
</feature>
<dbReference type="InterPro" id="IPR004090">
    <property type="entry name" value="Chemotax_Me-accpt_rcpt"/>
</dbReference>
<protein>
    <submittedName>
        <fullName evidence="12">Methyl-accepting chemotaxis protein</fullName>
    </submittedName>
</protein>
<dbReference type="InterPro" id="IPR003660">
    <property type="entry name" value="HAMP_dom"/>
</dbReference>
<dbReference type="PANTHER" id="PTHR32089:SF114">
    <property type="entry name" value="METHYL-ACCEPTING CHEMOTAXIS PROTEIN MCPB"/>
    <property type="match status" value="1"/>
</dbReference>
<dbReference type="Pfam" id="PF00672">
    <property type="entry name" value="HAMP"/>
    <property type="match status" value="1"/>
</dbReference>
<reference evidence="12 13" key="1">
    <citation type="submission" date="2019-08" db="EMBL/GenBank/DDBJ databases">
        <title>Bacillus genomes from the desert of Cuatro Cienegas, Coahuila.</title>
        <authorList>
            <person name="Olmedo-Alvarez G."/>
        </authorList>
    </citation>
    <scope>NUCLEOTIDE SEQUENCE [LARGE SCALE GENOMIC DNA]</scope>
    <source>
        <strain evidence="12 13">CH446_14T</strain>
    </source>
</reference>
<feature type="domain" description="Methyl-accepting transducer" evidence="10">
    <location>
        <begin position="316"/>
        <end position="552"/>
    </location>
</feature>
<dbReference type="PANTHER" id="PTHR32089">
    <property type="entry name" value="METHYL-ACCEPTING CHEMOTAXIS PROTEIN MCPB"/>
    <property type="match status" value="1"/>
</dbReference>
<sequence length="602" mass="65854">MKGEKKAKVKKAKAKKPKIKKERGRKGPALAAKLMNTKFWRKLKLGQKYGAALFITIGLFAVSTIITFVLLTMVNVKMNTVEETGDKTIQTTEIAALFNNKGSTIGNFIIDSNPKHLANFKDLEESMDKLKKQVQPSLRNDETKSLYKRIDQNDKQITKIFNDVIIPEVKLQNVRGYRLGKLQVDNIITETVGQLDELRSILKEDQKRAVASAKAGTIVTMIVLAVSVVVSSVLGVASILLIGRLISGKLSQIVTLSNEVAAGNLNVESVEMEGEDELAKLSRASNSMKEKLQAMIQEISAVSTYVTDRSGELNISANEVRSASQQAASTMQELSGGAEEQANSATSLAEMMEDYLAKVEYANQSGAAIRKDSGEVLNMTKNGDELMKESQQQMLRINEIMKSSVQKVQGLDEQTKQISKLVQVIHDIANQTNLLALNAAIEAARAGEHGRGFAVVADEVRKLAEQVSFSVSDITKIVKGIQAESNDVVLSLQHGYEQVEEGTGQIEHTGQTFQNIYQSVNRMSENINEISRSLEQISSSSAVMNDSIENIASVSEESAAGIEQTSASISQTNNSMEEISDNAQSLSELADQLNEMISKFRL</sequence>
<keyword evidence="3 9" id="KW-0472">Membrane</keyword>
<evidence type="ECO:0000256" key="1">
    <source>
        <dbReference type="ARBA" id="ARBA00004236"/>
    </source>
</evidence>
<evidence type="ECO:0000256" key="9">
    <source>
        <dbReference type="SAM" id="Phobius"/>
    </source>
</evidence>
<feature type="transmembrane region" description="Helical" evidence="9">
    <location>
        <begin position="218"/>
        <end position="242"/>
    </location>
</feature>
<dbReference type="GO" id="GO:0004888">
    <property type="term" value="F:transmembrane signaling receptor activity"/>
    <property type="evidence" value="ECO:0007669"/>
    <property type="project" value="InterPro"/>
</dbReference>
<organism evidence="12 13">
    <name type="scientific">Bacillus infantis</name>
    <dbReference type="NCBI Taxonomy" id="324767"/>
    <lineage>
        <taxon>Bacteria</taxon>
        <taxon>Bacillati</taxon>
        <taxon>Bacillota</taxon>
        <taxon>Bacilli</taxon>
        <taxon>Bacillales</taxon>
        <taxon>Bacillaceae</taxon>
        <taxon>Bacillus</taxon>
    </lineage>
</organism>
<evidence type="ECO:0000313" key="12">
    <source>
        <dbReference type="EMBL" id="TYS46359.1"/>
    </source>
</evidence>
<keyword evidence="9" id="KW-0812">Transmembrane</keyword>
<comment type="caution">
    <text evidence="12">The sequence shown here is derived from an EMBL/GenBank/DDBJ whole genome shotgun (WGS) entry which is preliminary data.</text>
</comment>
<evidence type="ECO:0000256" key="3">
    <source>
        <dbReference type="ARBA" id="ARBA00023136"/>
    </source>
</evidence>
<evidence type="ECO:0000256" key="5">
    <source>
        <dbReference type="ARBA" id="ARBA00029447"/>
    </source>
</evidence>
<evidence type="ECO:0000259" key="10">
    <source>
        <dbReference type="PROSITE" id="PS50111"/>
    </source>
</evidence>
<feature type="domain" description="HAMP" evidence="11">
    <location>
        <begin position="244"/>
        <end position="297"/>
    </location>
</feature>
<dbReference type="SMART" id="SM00283">
    <property type="entry name" value="MA"/>
    <property type="match status" value="1"/>
</dbReference>
<dbReference type="SUPFAM" id="SSF58104">
    <property type="entry name" value="Methyl-accepting chemotaxis protein (MCP) signaling domain"/>
    <property type="match status" value="1"/>
</dbReference>
<comment type="similarity">
    <text evidence="5">Belongs to the methyl-accepting chemotaxis (MCP) protein family.</text>
</comment>
<evidence type="ECO:0000256" key="6">
    <source>
        <dbReference type="PROSITE-ProRule" id="PRU00284"/>
    </source>
</evidence>
<dbReference type="SMART" id="SM00304">
    <property type="entry name" value="HAMP"/>
    <property type="match status" value="1"/>
</dbReference>
<keyword evidence="2" id="KW-1003">Cell membrane</keyword>
<feature type="compositionally biased region" description="Basic residues" evidence="8">
    <location>
        <begin position="7"/>
        <end position="26"/>
    </location>
</feature>
<evidence type="ECO:0000256" key="8">
    <source>
        <dbReference type="SAM" id="MobiDB-lite"/>
    </source>
</evidence>
<feature type="coiled-coil region" evidence="7">
    <location>
        <begin position="569"/>
        <end position="596"/>
    </location>
</feature>
<dbReference type="GO" id="GO:0006935">
    <property type="term" value="P:chemotaxis"/>
    <property type="evidence" value="ECO:0007669"/>
    <property type="project" value="InterPro"/>
</dbReference>
<evidence type="ECO:0000256" key="2">
    <source>
        <dbReference type="ARBA" id="ARBA00022475"/>
    </source>
</evidence>
<accession>A0A5D4R6Y7</accession>
<keyword evidence="4 6" id="KW-0807">Transducer</keyword>
<keyword evidence="7" id="KW-0175">Coiled coil</keyword>
<name>A0A5D4R6Y7_9BACI</name>
<dbReference type="InterPro" id="IPR004089">
    <property type="entry name" value="MCPsignal_dom"/>
</dbReference>
<feature type="transmembrane region" description="Helical" evidence="9">
    <location>
        <begin position="49"/>
        <end position="71"/>
    </location>
</feature>
<gene>
    <name evidence="12" type="ORF">FZD51_17440</name>
</gene>
<evidence type="ECO:0000313" key="13">
    <source>
        <dbReference type="Proteomes" id="UP000322139"/>
    </source>
</evidence>
<dbReference type="PROSITE" id="PS50111">
    <property type="entry name" value="CHEMOTAXIS_TRANSDUC_2"/>
    <property type="match status" value="1"/>
</dbReference>
<evidence type="ECO:0000256" key="4">
    <source>
        <dbReference type="ARBA" id="ARBA00023224"/>
    </source>
</evidence>
<dbReference type="GO" id="GO:0005886">
    <property type="term" value="C:plasma membrane"/>
    <property type="evidence" value="ECO:0007669"/>
    <property type="project" value="UniProtKB-SubCell"/>
</dbReference>
<dbReference type="EMBL" id="VTER01000008">
    <property type="protein sequence ID" value="TYS46359.1"/>
    <property type="molecule type" value="Genomic_DNA"/>
</dbReference>
<dbReference type="PRINTS" id="PR00260">
    <property type="entry name" value="CHEMTRNSDUCR"/>
</dbReference>
<comment type="subcellular location">
    <subcellularLocation>
        <location evidence="1">Cell membrane</location>
    </subcellularLocation>
</comment>
<evidence type="ECO:0000256" key="7">
    <source>
        <dbReference type="SAM" id="Coils"/>
    </source>
</evidence>
<evidence type="ECO:0000259" key="11">
    <source>
        <dbReference type="PROSITE" id="PS50885"/>
    </source>
</evidence>
<dbReference type="Gene3D" id="1.10.287.950">
    <property type="entry name" value="Methyl-accepting chemotaxis protein"/>
    <property type="match status" value="1"/>
</dbReference>
<dbReference type="GO" id="GO:0007165">
    <property type="term" value="P:signal transduction"/>
    <property type="evidence" value="ECO:0007669"/>
    <property type="project" value="UniProtKB-KW"/>
</dbReference>
<dbReference type="Proteomes" id="UP000322139">
    <property type="component" value="Unassembled WGS sequence"/>
</dbReference>
<dbReference type="CDD" id="cd11386">
    <property type="entry name" value="MCP_signal"/>
    <property type="match status" value="1"/>
</dbReference>
<dbReference type="AlphaFoldDB" id="A0A5D4R6Y7"/>